<evidence type="ECO:0000313" key="3">
    <source>
        <dbReference type="EMBL" id="CAF2101556.1"/>
    </source>
</evidence>
<evidence type="ECO:0000313" key="4">
    <source>
        <dbReference type="Proteomes" id="UP000663856"/>
    </source>
</evidence>
<keyword evidence="1" id="KW-0175">Coiled coil</keyword>
<comment type="caution">
    <text evidence="3">The sequence shown here is derived from an EMBL/GenBank/DDBJ whole genome shotgun (WGS) entry which is preliminary data.</text>
</comment>
<sequence>MIENDEHGHSEISNIHNQYTQLTIKTKSFIEENPFKIQQCLLRSVLSKLMQLVSPESVIFKLPTFEDRIAQLLCNNYFRQQEHFSLENFIRQLVTKPLNETQTDDGETMNRTTDESPIDTNVLITTKVMIYTRTSSYVMSLNKLSKYRLLSNDNNADYETISGVTDILSLAAIENAAELEEKLHAYEQDRDKYVLIIVVNARLTQQRLNIPFVRQLVDRTENACNRNNDIKQRKHFIILIHAAFDSSTNKSYFPSIFLHGWDFYFFDTCTPGSAFHLQKMLQIISSSDNEQEEQVNDILCDLDILFGDCLWDFCSRIQIFSHELPPEMFTDKNVHEFYQRNTTLVRRVQCLKQILQKSSQSQERIINMYHEYISTRKSSLNKTYKAIYDVSKGILSGTYSSGLVDSIHYQIRISFTKFISYILEFIVNDYGLETLSRSATTKNRFESMLNLINLSALVLDDDSNKNSPSPNQGSFQIATQCSCIPQTPLYQLFHQRIKSFADEVKQIFMETKIASTAVTAHTTTNSARNSDADQMVEYTKNKFHMQLTKLIMNDNVLTCIISERDTANRNDENEDDKGRLMDQSSERLIYRYANDLVCQFCTIIENNFSEDLIQCAKAIDFISNWIMRIDNDDIESFQTCENKYAWLLAYVYTSFEYDRHDLLSLYSACRIIDNLNHSQSIYNALLNDSQISRSKTRQDLFQLLFDQLWENLLNLRSKNDENETKQWVYIYTFISKYHPSDKLLNGTGFVNIRNRIDFMNLAYVILLNEDTSEPLQLVDSLLKLLHYDNNDDENRNQTTNYLKELPNIIDTINEYISNKSIIGFTLLIDVHLWIISILKKLKKRPPNEINNLFKYLNQGKCQLSFPIKQLLFDELAELSLDFEHISFDDRLKKLFPIVIECIPEQYIPHYELPYQSPIVDNNSREDYPILLDLFFFYLRRHADTQTVKCELLNNFMFLNPPQSKSRPIPPSAVGLFEELRIYFLLRFTGLTLCTTLSNDDSQQVSNIMKDLIEKYLSISDNPTELTHHMQHFLSTIVSKKSWNFLVNLLKSNSLETIDSKWANTLHRILRSDQSLKEKQFLEPCHQIQFTLSSNSHALSVFPKLHKYYSEFSQQIDTCVKENTQNRWDTLSIWIQEKLSSNPKELEPNEIKAMLILNIYYDYYCNNQLESIKSLLSILEKDLQLLPEELRVFRALLQPEQYIIGYHKENDDENALNNLFRLNCTDVDELGIRHSLVNLMAMIIMGGNKCFLWTFAFEPLTLETTFGFGSTYGSKIRRNGVHYDCGCIISHTGELANASPQTTPLNKPIVYVVYFSTFGAMAWHLLLYENAVENLNGPILSPSAINDTTADVRMSGNNQRTKVCHFVRARLFSTFDFLSINYNQNQNDACILLNSCIERMALLTINEQSSWIKASYGTSAEKLDAETMYKTQVFSVAKEHLPKCKAYIDELHLQSQIQMALQKFISRIPIVIQMSHFTTEWYNPKYSELPLNIIQQLLYSTDRLEITAYIYNLCRFYFLLHHTYSQMIERGKCEQITLKELYERAKGHLKTSNKRHYENEMKIHWQIIEKGIEAVNAYHKSTDGYIRPGACNETQRFFQIAEDTPVSYLVTTENYDEGNIIMRILSILIDYHNSFLDTIEHKFDSYEHKDMNTLKYLIGKIVPKEVSIVQVVRENTGVISLNKNDCLWIEKLALTNRVVESEIFPTYDTKLNFDYLNVQSYIIRTYLLLCHIKYQDICQKYMYLVPRKVMNAVTMTDDEMFKLNENYSIPLETDWNHLNEIPIDQLYHSYNFLRQIASILKNESNDRSIMDLYDYIETIEDKDLIVLKMGECKVQNFQLCHMNRVSKLYKDLVGRFEHLFTETSSLLQIPISTELSNQLNDRLKKELINIDNNIGDKTTIIQKMESNIKDIDQLLDELKEMEETLVETGTETVTKMCKDYMIKSPLLQIIGEEIQCRNYVSLNIILIQVRYKLQEKIINIEEENTKQWNENFDEASNQAEQHNRRNRFCPIEVEDPEQDDVSIFKGRIKHRDSDDKTIGKVDESNSNEPSSPLVENVEIPSLLVENVEIPSLFELTIEPIPIASLPSILAACDQSNTASVPQKKVHKFDITRQPDGKFDSYTCKIETIYTKLKDHMTKKKYDINTNVVVDNNKIFIDFTRTDARLPNPLPLEYQIVERTLLVPIRFLQGQEEFEYLTLSDCSVLSIIRRFVDEHDRKPSSSEFRYCFCDELGRYIDNGTIVELSRINRDMPIVIVVTEENMQGSVFYAVTLRIKEGQAEKSLFHPTTKWQNIDIWRKNHLQQIDSSCVFWNQNNKTIVDENQSISMLEENSIALDGISQDQIRDVTFLFGSKTQVIRALKSIRIHDLLNNGALQQLNLHVSPNDCIIMLSESDDQILSTSDRQKSLEEYVQPIQFRISVKFNVFQYDIQRNIEIRITDSDITVDQVLHMKEITSDAYKYLTSSDRNIIIANDQKVVDLNQTKFIVLKENETCCVSIENSIDAQFDGSNTRYAIFATIADVLKNSNISVGYLLHSNDFVPSAETKLTSFISPIQFQVIKDNLPIVVTIVNIEQENCSITFNCSQSISVERIFKISCELLNVDHRYYCLKHDNSEIDVEMNLEDLEPSLNNFHFQLSSILDMKCSIRYNNKTFRLPCSKETTTMDLTREIFQKFHISDEEIDQFEIQLILNDDKKSALDMDLAIEDILSIHFENEETPILLFELTKKDE</sequence>
<feature type="coiled-coil region" evidence="1">
    <location>
        <begin position="1977"/>
        <end position="2004"/>
    </location>
</feature>
<feature type="compositionally biased region" description="Basic and acidic residues" evidence="2">
    <location>
        <begin position="2030"/>
        <end position="2042"/>
    </location>
</feature>
<gene>
    <name evidence="3" type="ORF">WKI299_LOCUS20331</name>
</gene>
<name>A0A816TW52_9BILA</name>
<feature type="coiled-coil region" evidence="1">
    <location>
        <begin position="1900"/>
        <end position="1930"/>
    </location>
</feature>
<organism evidence="3 4">
    <name type="scientific">Rotaria magnacalcarata</name>
    <dbReference type="NCBI Taxonomy" id="392030"/>
    <lineage>
        <taxon>Eukaryota</taxon>
        <taxon>Metazoa</taxon>
        <taxon>Spiralia</taxon>
        <taxon>Gnathifera</taxon>
        <taxon>Rotifera</taxon>
        <taxon>Eurotatoria</taxon>
        <taxon>Bdelloidea</taxon>
        <taxon>Philodinida</taxon>
        <taxon>Philodinidae</taxon>
        <taxon>Rotaria</taxon>
    </lineage>
</organism>
<proteinExistence type="predicted"/>
<dbReference type="EMBL" id="CAJNRF010008449">
    <property type="protein sequence ID" value="CAF2101556.1"/>
    <property type="molecule type" value="Genomic_DNA"/>
</dbReference>
<feature type="coiled-coil region" evidence="1">
    <location>
        <begin position="169"/>
        <end position="196"/>
    </location>
</feature>
<feature type="region of interest" description="Disordered" evidence="2">
    <location>
        <begin position="2030"/>
        <end position="2052"/>
    </location>
</feature>
<evidence type="ECO:0000256" key="1">
    <source>
        <dbReference type="SAM" id="Coils"/>
    </source>
</evidence>
<evidence type="ECO:0000256" key="2">
    <source>
        <dbReference type="SAM" id="MobiDB-lite"/>
    </source>
</evidence>
<protein>
    <submittedName>
        <fullName evidence="3">Uncharacterized protein</fullName>
    </submittedName>
</protein>
<reference evidence="3" key="1">
    <citation type="submission" date="2021-02" db="EMBL/GenBank/DDBJ databases">
        <authorList>
            <person name="Nowell W R."/>
        </authorList>
    </citation>
    <scope>NUCLEOTIDE SEQUENCE</scope>
</reference>
<dbReference type="Proteomes" id="UP000663856">
    <property type="component" value="Unassembled WGS sequence"/>
</dbReference>
<accession>A0A816TW52</accession>